<dbReference type="PANTHER" id="PTHR33362:SF5">
    <property type="entry name" value="C4-DICARBOXYLATE TRAP TRANSPORTER LARGE PERMEASE PROTEIN DCTM"/>
    <property type="match status" value="1"/>
</dbReference>
<feature type="transmembrane region" description="Helical" evidence="7">
    <location>
        <begin position="367"/>
        <end position="388"/>
    </location>
</feature>
<evidence type="ECO:0000256" key="5">
    <source>
        <dbReference type="ARBA" id="ARBA00022989"/>
    </source>
</evidence>
<keyword evidence="2" id="KW-1003">Cell membrane</keyword>
<evidence type="ECO:0000256" key="6">
    <source>
        <dbReference type="ARBA" id="ARBA00023136"/>
    </source>
</evidence>
<protein>
    <recommendedName>
        <fullName evidence="7">TRAP transporter large permease protein</fullName>
    </recommendedName>
</protein>
<dbReference type="AlphaFoldDB" id="A0A937D9C3"/>
<dbReference type="Pfam" id="PF06808">
    <property type="entry name" value="DctM"/>
    <property type="match status" value="1"/>
</dbReference>
<dbReference type="Proteomes" id="UP000613011">
    <property type="component" value="Unassembled WGS sequence"/>
</dbReference>
<dbReference type="InterPro" id="IPR010656">
    <property type="entry name" value="DctM"/>
</dbReference>
<keyword evidence="5 7" id="KW-1133">Transmembrane helix</keyword>
<feature type="domain" description="TRAP C4-dicarboxylate transport system permease DctM subunit" evidence="8">
    <location>
        <begin position="12"/>
        <end position="432"/>
    </location>
</feature>
<dbReference type="GO" id="GO:0022857">
    <property type="term" value="F:transmembrane transporter activity"/>
    <property type="evidence" value="ECO:0007669"/>
    <property type="project" value="UniProtKB-UniRule"/>
</dbReference>
<organism evidence="9 10">
    <name type="scientific">Ramlibacter aurantiacus</name>
    <dbReference type="NCBI Taxonomy" id="2801330"/>
    <lineage>
        <taxon>Bacteria</taxon>
        <taxon>Pseudomonadati</taxon>
        <taxon>Pseudomonadota</taxon>
        <taxon>Betaproteobacteria</taxon>
        <taxon>Burkholderiales</taxon>
        <taxon>Comamonadaceae</taxon>
        <taxon>Ramlibacter</taxon>
    </lineage>
</organism>
<dbReference type="EMBL" id="JAEQNA010000011">
    <property type="protein sequence ID" value="MBL0423006.1"/>
    <property type="molecule type" value="Genomic_DNA"/>
</dbReference>
<dbReference type="PIRSF" id="PIRSF006066">
    <property type="entry name" value="HI0050"/>
    <property type="match status" value="1"/>
</dbReference>
<comment type="caution">
    <text evidence="7">Lacks conserved residue(s) required for the propagation of feature annotation.</text>
</comment>
<evidence type="ECO:0000313" key="9">
    <source>
        <dbReference type="EMBL" id="MBL0423006.1"/>
    </source>
</evidence>
<reference evidence="9" key="1">
    <citation type="submission" date="2021-01" db="EMBL/GenBank/DDBJ databases">
        <title>Ramlibacter sp. strain AW1 16S ribosomal RNA gene Genome sequencing and assembly.</title>
        <authorList>
            <person name="Kang M."/>
        </authorList>
    </citation>
    <scope>NUCLEOTIDE SEQUENCE</scope>
    <source>
        <strain evidence="9">AW1</strain>
    </source>
</reference>
<evidence type="ECO:0000259" key="8">
    <source>
        <dbReference type="Pfam" id="PF06808"/>
    </source>
</evidence>
<evidence type="ECO:0000256" key="2">
    <source>
        <dbReference type="ARBA" id="ARBA00022475"/>
    </source>
</evidence>
<sequence length="439" mass="45271">MGGMEVGLISVLALLAAVILGMHIGIALGLVSFAGIVLLKDGGLAARMVAATATDALQDHAFGVVPLFVLMGMVVSICGLGRDTFDVFERIFRRVRGGLGVATVGANAAFAAVTGVSIASAAVFTKIAVPEMVRHGYQPRFAVGVVAGSSLLGMLIPPSLLMIIYGVLAQESVGRMFLAGIVPGLLLAVVFSLMILGMARWWPRKLYATAGGQAPAALVNDGVLALLRKGVPIVALIVVVLGGIYGGLFTATEAGAVGAAGALVIAALRRQLSAGRVWQVLVETGHVTVSILFLVLAAALYARMLALSGLPAALADLVVGAQLGWWGFIALYVALLLLLGCILDSVSILLILVPIVLPIATTMGMDLIWFGIVTIVAVEIGLLTPPFGISVYTVKSSLDDRGISTRDIFAGAMPFVLAMLVLLAVLVAFPALSTTLARL</sequence>
<comment type="subcellular location">
    <subcellularLocation>
        <location evidence="1 7">Cell inner membrane</location>
        <topology evidence="1 7">Multi-pass membrane protein</topology>
    </subcellularLocation>
</comment>
<feature type="transmembrane region" description="Helical" evidence="7">
    <location>
        <begin position="326"/>
        <end position="355"/>
    </location>
</feature>
<keyword evidence="10" id="KW-1185">Reference proteome</keyword>
<feature type="transmembrane region" description="Helical" evidence="7">
    <location>
        <begin position="233"/>
        <end position="266"/>
    </location>
</feature>
<evidence type="ECO:0000256" key="4">
    <source>
        <dbReference type="ARBA" id="ARBA00022692"/>
    </source>
</evidence>
<comment type="caution">
    <text evidence="9">The sequence shown here is derived from an EMBL/GenBank/DDBJ whole genome shotgun (WGS) entry which is preliminary data.</text>
</comment>
<accession>A0A937D9C3</accession>
<feature type="transmembrane region" description="Helical" evidence="7">
    <location>
        <begin position="408"/>
        <end position="432"/>
    </location>
</feature>
<feature type="transmembrane region" description="Helical" evidence="7">
    <location>
        <begin position="287"/>
        <end position="306"/>
    </location>
</feature>
<feature type="transmembrane region" description="Helical" evidence="7">
    <location>
        <begin position="60"/>
        <end position="82"/>
    </location>
</feature>
<comment type="subunit">
    <text evidence="7">The complex comprises the extracytoplasmic solute receptor protein and the two transmembrane proteins.</text>
</comment>
<feature type="transmembrane region" description="Helical" evidence="7">
    <location>
        <begin position="6"/>
        <end position="39"/>
    </location>
</feature>
<keyword evidence="6 7" id="KW-0472">Membrane</keyword>
<dbReference type="InterPro" id="IPR004681">
    <property type="entry name" value="TRAP_DctM"/>
</dbReference>
<proteinExistence type="inferred from homology"/>
<evidence type="ECO:0000256" key="3">
    <source>
        <dbReference type="ARBA" id="ARBA00022519"/>
    </source>
</evidence>
<dbReference type="NCBIfam" id="TIGR00786">
    <property type="entry name" value="dctM"/>
    <property type="match status" value="1"/>
</dbReference>
<keyword evidence="4 7" id="KW-0812">Transmembrane</keyword>
<comment type="function">
    <text evidence="7">Part of the tripartite ATP-independent periplasmic (TRAP) transport system.</text>
</comment>
<evidence type="ECO:0000313" key="10">
    <source>
        <dbReference type="Proteomes" id="UP000613011"/>
    </source>
</evidence>
<dbReference type="RefSeq" id="WP_201686149.1">
    <property type="nucleotide sequence ID" value="NZ_JAEQNA010000011.1"/>
</dbReference>
<evidence type="ECO:0000256" key="7">
    <source>
        <dbReference type="RuleBase" id="RU369079"/>
    </source>
</evidence>
<dbReference type="PANTHER" id="PTHR33362">
    <property type="entry name" value="SIALIC ACID TRAP TRANSPORTER PERMEASE PROTEIN SIAT-RELATED"/>
    <property type="match status" value="1"/>
</dbReference>
<feature type="transmembrane region" description="Helical" evidence="7">
    <location>
        <begin position="141"/>
        <end position="165"/>
    </location>
</feature>
<name>A0A937D9C3_9BURK</name>
<keyword evidence="3 7" id="KW-0997">Cell inner membrane</keyword>
<evidence type="ECO:0000256" key="1">
    <source>
        <dbReference type="ARBA" id="ARBA00004429"/>
    </source>
</evidence>
<keyword evidence="7" id="KW-0813">Transport</keyword>
<gene>
    <name evidence="9" type="ORF">JI739_21900</name>
</gene>
<dbReference type="GO" id="GO:0005886">
    <property type="term" value="C:plasma membrane"/>
    <property type="evidence" value="ECO:0007669"/>
    <property type="project" value="UniProtKB-SubCell"/>
</dbReference>
<feature type="transmembrane region" description="Helical" evidence="7">
    <location>
        <begin position="102"/>
        <end position="129"/>
    </location>
</feature>
<feature type="transmembrane region" description="Helical" evidence="7">
    <location>
        <begin position="177"/>
        <end position="199"/>
    </location>
</feature>
<comment type="similarity">
    <text evidence="7">Belongs to the TRAP transporter large permease family.</text>
</comment>